<reference evidence="1 2" key="1">
    <citation type="submission" date="2014-06" db="EMBL/GenBank/DDBJ databases">
        <title>Evolutionary Origins and Diversification of the Mycorrhizal Mutualists.</title>
        <authorList>
            <consortium name="DOE Joint Genome Institute"/>
            <consortium name="Mycorrhizal Genomics Consortium"/>
            <person name="Kohler A."/>
            <person name="Kuo A."/>
            <person name="Nagy L.G."/>
            <person name="Floudas D."/>
            <person name="Copeland A."/>
            <person name="Barry K.W."/>
            <person name="Cichocki N."/>
            <person name="Veneault-Fourrey C."/>
            <person name="LaButti K."/>
            <person name="Lindquist E.A."/>
            <person name="Lipzen A."/>
            <person name="Lundell T."/>
            <person name="Morin E."/>
            <person name="Murat C."/>
            <person name="Riley R."/>
            <person name="Ohm R."/>
            <person name="Sun H."/>
            <person name="Tunlid A."/>
            <person name="Henrissat B."/>
            <person name="Grigoriev I.V."/>
            <person name="Hibbett D.S."/>
            <person name="Martin F."/>
        </authorList>
    </citation>
    <scope>NUCLEOTIDE SEQUENCE [LARGE SCALE GENOMIC DNA]</scope>
    <source>
        <strain evidence="1 2">SS14</strain>
    </source>
</reference>
<proteinExistence type="predicted"/>
<dbReference type="EMBL" id="KN837317">
    <property type="protein sequence ID" value="KIJ28043.1"/>
    <property type="molecule type" value="Genomic_DNA"/>
</dbReference>
<evidence type="ECO:0000313" key="1">
    <source>
        <dbReference type="EMBL" id="KIJ28043.1"/>
    </source>
</evidence>
<dbReference type="OrthoDB" id="3015575at2759"/>
<evidence type="ECO:0000313" key="2">
    <source>
        <dbReference type="Proteomes" id="UP000054279"/>
    </source>
</evidence>
<keyword evidence="2" id="KW-1185">Reference proteome</keyword>
<dbReference type="Proteomes" id="UP000054279">
    <property type="component" value="Unassembled WGS sequence"/>
</dbReference>
<accession>A0A0C9TFD5</accession>
<name>A0A0C9TFD5_SPHS4</name>
<dbReference type="AlphaFoldDB" id="A0A0C9TFD5"/>
<dbReference type="HOGENOM" id="CLU_1497152_0_0_1"/>
<gene>
    <name evidence="1" type="ORF">M422DRAFT_270732</name>
</gene>
<organism evidence="1 2">
    <name type="scientific">Sphaerobolus stellatus (strain SS14)</name>
    <dbReference type="NCBI Taxonomy" id="990650"/>
    <lineage>
        <taxon>Eukaryota</taxon>
        <taxon>Fungi</taxon>
        <taxon>Dikarya</taxon>
        <taxon>Basidiomycota</taxon>
        <taxon>Agaricomycotina</taxon>
        <taxon>Agaricomycetes</taxon>
        <taxon>Phallomycetidae</taxon>
        <taxon>Geastrales</taxon>
        <taxon>Sphaerobolaceae</taxon>
        <taxon>Sphaerobolus</taxon>
    </lineage>
</organism>
<protein>
    <submittedName>
        <fullName evidence="1">Uncharacterized protein</fullName>
    </submittedName>
</protein>
<sequence>MLKNHGLHLVENAFWEIANSDPYLAYSYDMLHAFDSGEWGKYQWPLFLDHLTQPQKVQLTRNMSQVLRWRGLNHYQEVTAVDFADGNNYRDILKCILPCIVDILPRDSIVVQAIRLCGINQTVASLNLVSDEQIEYMEKCLPKYAAICSCLSLDLHKNYNYPNAIQYYIHPKIFGRKDQQ</sequence>